<dbReference type="GO" id="GO:0003700">
    <property type="term" value="F:DNA-binding transcription factor activity"/>
    <property type="evidence" value="ECO:0007669"/>
    <property type="project" value="InterPro"/>
</dbReference>
<dbReference type="InterPro" id="IPR036388">
    <property type="entry name" value="WH-like_DNA-bd_sf"/>
</dbReference>
<accession>A0A1M7LXK6</accession>
<proteinExistence type="predicted"/>
<protein>
    <submittedName>
        <fullName evidence="2">Sigma-70, region 4</fullName>
    </submittedName>
</protein>
<dbReference type="Proteomes" id="UP000184038">
    <property type="component" value="Unassembled WGS sequence"/>
</dbReference>
<dbReference type="EMBL" id="FRCP01000018">
    <property type="protein sequence ID" value="SHM82516.1"/>
    <property type="molecule type" value="Genomic_DNA"/>
</dbReference>
<dbReference type="Gene3D" id="1.10.10.10">
    <property type="entry name" value="Winged helix-like DNA-binding domain superfamily/Winged helix DNA-binding domain"/>
    <property type="match status" value="1"/>
</dbReference>
<dbReference type="InterPro" id="IPR000943">
    <property type="entry name" value="RNA_pol_sigma70"/>
</dbReference>
<dbReference type="SUPFAM" id="SSF88659">
    <property type="entry name" value="Sigma3 and sigma4 domains of RNA polymerase sigma factors"/>
    <property type="match status" value="1"/>
</dbReference>
<organism evidence="2 3">
    <name type="scientific">Anaerosporobacter mobilis DSM 15930</name>
    <dbReference type="NCBI Taxonomy" id="1120996"/>
    <lineage>
        <taxon>Bacteria</taxon>
        <taxon>Bacillati</taxon>
        <taxon>Bacillota</taxon>
        <taxon>Clostridia</taxon>
        <taxon>Lachnospirales</taxon>
        <taxon>Lachnospiraceae</taxon>
        <taxon>Anaerosporobacter</taxon>
    </lineage>
</organism>
<keyword evidence="3" id="KW-1185">Reference proteome</keyword>
<dbReference type="GO" id="GO:0006352">
    <property type="term" value="P:DNA-templated transcription initiation"/>
    <property type="evidence" value="ECO:0007669"/>
    <property type="project" value="InterPro"/>
</dbReference>
<dbReference type="InterPro" id="IPR007630">
    <property type="entry name" value="RNA_pol_sigma70_r4"/>
</dbReference>
<gene>
    <name evidence="2" type="ORF">SAMN02746066_03456</name>
</gene>
<dbReference type="RefSeq" id="WP_073289652.1">
    <property type="nucleotide sequence ID" value="NZ_FRCP01000018.1"/>
</dbReference>
<feature type="domain" description="RNA polymerase sigma-70 region 4" evidence="1">
    <location>
        <begin position="7"/>
        <end position="49"/>
    </location>
</feature>
<name>A0A1M7LXK6_9FIRM</name>
<sequence>MAENTSDLENQVIVSWYRKDLTLETTGKEIGVSRERVRQMESKALRKLRTSRVKRTIAERYEIAIVEAYRGSVGSFNHTWTSATERASLKLGEKR</sequence>
<evidence type="ECO:0000313" key="2">
    <source>
        <dbReference type="EMBL" id="SHM82516.1"/>
    </source>
</evidence>
<dbReference type="InterPro" id="IPR013324">
    <property type="entry name" value="RNA_pol_sigma_r3/r4-like"/>
</dbReference>
<dbReference type="Pfam" id="PF04545">
    <property type="entry name" value="Sigma70_r4"/>
    <property type="match status" value="1"/>
</dbReference>
<dbReference type="STRING" id="1120996.SAMN02746066_03456"/>
<dbReference type="AlphaFoldDB" id="A0A1M7LXK6"/>
<reference evidence="2 3" key="1">
    <citation type="submission" date="2016-11" db="EMBL/GenBank/DDBJ databases">
        <authorList>
            <person name="Jaros S."/>
            <person name="Januszkiewicz K."/>
            <person name="Wedrychowicz H."/>
        </authorList>
    </citation>
    <scope>NUCLEOTIDE SEQUENCE [LARGE SCALE GENOMIC DNA]</scope>
    <source>
        <strain evidence="2 3">DSM 15930</strain>
    </source>
</reference>
<dbReference type="PRINTS" id="PR00046">
    <property type="entry name" value="SIGMA70FCT"/>
</dbReference>
<evidence type="ECO:0000313" key="3">
    <source>
        <dbReference type="Proteomes" id="UP000184038"/>
    </source>
</evidence>
<evidence type="ECO:0000259" key="1">
    <source>
        <dbReference type="Pfam" id="PF04545"/>
    </source>
</evidence>